<evidence type="ECO:0000256" key="4">
    <source>
        <dbReference type="ARBA" id="ARBA00022839"/>
    </source>
</evidence>
<gene>
    <name evidence="5 10" type="primary">xseA</name>
    <name evidence="10" type="ORF">ACFSGJ_08410</name>
</gene>
<dbReference type="HAMAP" id="MF_00378">
    <property type="entry name" value="Exonuc_7_L"/>
    <property type="match status" value="1"/>
</dbReference>
<dbReference type="PANTHER" id="PTHR30008">
    <property type="entry name" value="EXODEOXYRIBONUCLEASE 7 LARGE SUBUNIT"/>
    <property type="match status" value="1"/>
</dbReference>
<evidence type="ECO:0000259" key="9">
    <source>
        <dbReference type="Pfam" id="PF13742"/>
    </source>
</evidence>
<dbReference type="EMBL" id="JBHUGH010000005">
    <property type="protein sequence ID" value="MFD1912235.1"/>
    <property type="molecule type" value="Genomic_DNA"/>
</dbReference>
<evidence type="ECO:0000256" key="1">
    <source>
        <dbReference type="ARBA" id="ARBA00022490"/>
    </source>
</evidence>
<dbReference type="EC" id="3.1.11.6" evidence="5"/>
<organism evidence="10 11">
    <name type="scientific">Halodurantibacterium flavum</name>
    <dbReference type="NCBI Taxonomy" id="1382802"/>
    <lineage>
        <taxon>Bacteria</taxon>
        <taxon>Pseudomonadati</taxon>
        <taxon>Pseudomonadota</taxon>
        <taxon>Alphaproteobacteria</taxon>
        <taxon>Rhodobacterales</taxon>
        <taxon>Paracoccaceae</taxon>
        <taxon>Halodurantibacterium</taxon>
    </lineage>
</organism>
<keyword evidence="11" id="KW-1185">Reference proteome</keyword>
<evidence type="ECO:0000313" key="10">
    <source>
        <dbReference type="EMBL" id="MFD1912235.1"/>
    </source>
</evidence>
<feature type="domain" description="OB-fold nucleic acid binding" evidence="9">
    <location>
        <begin position="17"/>
        <end position="109"/>
    </location>
</feature>
<dbReference type="Pfam" id="PF02601">
    <property type="entry name" value="Exonuc_VII_L"/>
    <property type="match status" value="2"/>
</dbReference>
<reference evidence="11" key="1">
    <citation type="journal article" date="2019" name="Int. J. Syst. Evol. Microbiol.">
        <title>The Global Catalogue of Microorganisms (GCM) 10K type strain sequencing project: providing services to taxonomists for standard genome sequencing and annotation.</title>
        <authorList>
            <consortium name="The Broad Institute Genomics Platform"/>
            <consortium name="The Broad Institute Genome Sequencing Center for Infectious Disease"/>
            <person name="Wu L."/>
            <person name="Ma J."/>
        </authorList>
    </citation>
    <scope>NUCLEOTIDE SEQUENCE [LARGE SCALE GENOMIC DNA]</scope>
    <source>
        <strain evidence="11">CGMCC 4.7242</strain>
    </source>
</reference>
<dbReference type="Proteomes" id="UP001597353">
    <property type="component" value="Unassembled WGS sequence"/>
</dbReference>
<dbReference type="GO" id="GO:0008855">
    <property type="term" value="F:exodeoxyribonuclease VII activity"/>
    <property type="evidence" value="ECO:0007669"/>
    <property type="project" value="UniProtKB-EC"/>
</dbReference>
<dbReference type="InterPro" id="IPR003753">
    <property type="entry name" value="Exonuc_VII_L"/>
</dbReference>
<feature type="region of interest" description="Disordered" evidence="7">
    <location>
        <begin position="520"/>
        <end position="540"/>
    </location>
</feature>
<comment type="function">
    <text evidence="5">Bidirectionally degrades single-stranded DNA into large acid-insoluble oligonucleotides, which are then degraded further into small acid-soluble oligonucleotides.</text>
</comment>
<evidence type="ECO:0000256" key="2">
    <source>
        <dbReference type="ARBA" id="ARBA00022722"/>
    </source>
</evidence>
<evidence type="ECO:0000313" key="11">
    <source>
        <dbReference type="Proteomes" id="UP001597353"/>
    </source>
</evidence>
<dbReference type="CDD" id="cd04489">
    <property type="entry name" value="ExoVII_LU_OBF"/>
    <property type="match status" value="1"/>
</dbReference>
<keyword evidence="3 5" id="KW-0378">Hydrolase</keyword>
<keyword evidence="4 5" id="KW-0269">Exonuclease</keyword>
<accession>A0ABW4S3P4</accession>
<evidence type="ECO:0000256" key="5">
    <source>
        <dbReference type="HAMAP-Rule" id="MF_00378"/>
    </source>
</evidence>
<comment type="similarity">
    <text evidence="5 6">Belongs to the XseA family.</text>
</comment>
<evidence type="ECO:0000259" key="8">
    <source>
        <dbReference type="Pfam" id="PF02601"/>
    </source>
</evidence>
<sequence>MSDLFEDPQPGGNAPEFTVSEISGAVKRVIEGEFGQVRVRGEVGRVSRPRSGHIYLDLKDDRNVLASVIWKGNADRLRTPPEEGMEVIATGRLTTFGGQSKYQMVIDDIAPAGAGALMVMLEKRRAALAAEGLFDAARKRPLPYLPEVIGVVTSPSGAVIRDILHRLRDRFPRRVLIWPVAVQGERCAPEVAAAIRGFNAVVPGGPIPRPDLLIVARGGGSIEDLWGFNEEIVVRAAAESTIPLISAVGHETDTTLIDHAADRRAPTPTAAAEMAVPVRLELLSWLDGQAARLGRCSDAAVTQRRQRLRDLARALPRPEALVGQAAQRLDHCAERLPSALRAATGRRRLAFHEVAAHLRPRLLADRLSRGRDLLVRQQMRLVAALHRPVQRDRLRLSTAGFSPARLTERLRRDRDTLGAAERRLSLALQRSLRDAGAELVRGRDALATLSTRLDQAGAARLAAARDRLEGLERLRQTLGYQETLRRGYAVVRSEGAVVTTKAAAEQAAALEIEFQDGRLSIGSRPGRRGKPGPERQGSLF</sequence>
<dbReference type="InterPro" id="IPR020579">
    <property type="entry name" value="Exonuc_VII_lsu_C"/>
</dbReference>
<evidence type="ECO:0000256" key="6">
    <source>
        <dbReference type="RuleBase" id="RU004355"/>
    </source>
</evidence>
<dbReference type="NCBIfam" id="TIGR00237">
    <property type="entry name" value="xseA"/>
    <property type="match status" value="1"/>
</dbReference>
<comment type="caution">
    <text evidence="10">The sequence shown here is derived from an EMBL/GenBank/DDBJ whole genome shotgun (WGS) entry which is preliminary data.</text>
</comment>
<name>A0ABW4S3P4_9RHOB</name>
<evidence type="ECO:0000256" key="3">
    <source>
        <dbReference type="ARBA" id="ARBA00022801"/>
    </source>
</evidence>
<comment type="catalytic activity">
    <reaction evidence="5 6">
        <text>Exonucleolytic cleavage in either 5'- to 3'- or 3'- to 5'-direction to yield nucleoside 5'-phosphates.</text>
        <dbReference type="EC" id="3.1.11.6"/>
    </reaction>
</comment>
<keyword evidence="2 5" id="KW-0540">Nuclease</keyword>
<feature type="domain" description="Exonuclease VII large subunit C-terminal" evidence="8">
    <location>
        <begin position="406"/>
        <end position="520"/>
    </location>
</feature>
<protein>
    <recommendedName>
        <fullName evidence="5">Exodeoxyribonuclease 7 large subunit</fullName>
        <ecNumber evidence="5">3.1.11.6</ecNumber>
    </recommendedName>
    <alternativeName>
        <fullName evidence="5">Exodeoxyribonuclease VII large subunit</fullName>
        <shortName evidence="5">Exonuclease VII large subunit</shortName>
    </alternativeName>
</protein>
<dbReference type="InterPro" id="IPR025824">
    <property type="entry name" value="OB-fold_nuc-bd_dom"/>
</dbReference>
<dbReference type="PANTHER" id="PTHR30008:SF0">
    <property type="entry name" value="EXODEOXYRIBONUCLEASE 7 LARGE SUBUNIT"/>
    <property type="match status" value="1"/>
</dbReference>
<dbReference type="Pfam" id="PF13742">
    <property type="entry name" value="tRNA_anti_2"/>
    <property type="match status" value="1"/>
</dbReference>
<evidence type="ECO:0000256" key="7">
    <source>
        <dbReference type="SAM" id="MobiDB-lite"/>
    </source>
</evidence>
<proteinExistence type="inferred from homology"/>
<keyword evidence="1 5" id="KW-0963">Cytoplasm</keyword>
<comment type="subcellular location">
    <subcellularLocation>
        <location evidence="5 6">Cytoplasm</location>
    </subcellularLocation>
</comment>
<comment type="subunit">
    <text evidence="5">Heterooligomer composed of large and small subunits.</text>
</comment>
<feature type="domain" description="Exonuclease VII large subunit C-terminal" evidence="8">
    <location>
        <begin position="133"/>
        <end position="398"/>
    </location>
</feature>
<dbReference type="RefSeq" id="WP_390260695.1">
    <property type="nucleotide sequence ID" value="NZ_JBHUGH010000005.1"/>
</dbReference>